<dbReference type="InterPro" id="IPR006764">
    <property type="entry name" value="SAM_dep_MeTrfase_SAV2177_type"/>
</dbReference>
<comment type="caution">
    <text evidence="1">The sequence shown here is derived from an EMBL/GenBank/DDBJ whole genome shotgun (WGS) entry which is preliminary data.</text>
</comment>
<proteinExistence type="predicted"/>
<gene>
    <name evidence="1" type="ORF">AN218_06735</name>
</gene>
<reference evidence="1 2" key="1">
    <citation type="journal article" date="2016" name="Front. Microbiol.">
        <title>Comparative Genomics Analysis of Streptomyces Species Reveals Their Adaptation to the Marine Environment and Their Diversity at the Genomic Level.</title>
        <authorList>
            <person name="Tian X."/>
            <person name="Zhang Z."/>
            <person name="Yang T."/>
            <person name="Chen M."/>
            <person name="Li J."/>
            <person name="Chen F."/>
            <person name="Yang J."/>
            <person name="Li W."/>
            <person name="Zhang B."/>
            <person name="Zhang Z."/>
            <person name="Wu J."/>
            <person name="Zhang C."/>
            <person name="Long L."/>
            <person name="Xiao J."/>
        </authorList>
    </citation>
    <scope>NUCLEOTIDE SEQUENCE [LARGE SCALE GENOMIC DNA]</scope>
    <source>
        <strain evidence="1 2">SCSIO 10429</strain>
    </source>
</reference>
<evidence type="ECO:0000313" key="1">
    <source>
        <dbReference type="EMBL" id="OEV12785.1"/>
    </source>
</evidence>
<dbReference type="RefSeq" id="WP_070015839.1">
    <property type="nucleotide sequence ID" value="NZ_LJGW01000113.1"/>
</dbReference>
<dbReference type="InterPro" id="IPR029063">
    <property type="entry name" value="SAM-dependent_MTases_sf"/>
</dbReference>
<dbReference type="Gene3D" id="3.40.50.150">
    <property type="entry name" value="Vaccinia Virus protein VP39"/>
    <property type="match status" value="1"/>
</dbReference>
<dbReference type="EMBL" id="LJGW01000113">
    <property type="protein sequence ID" value="OEV12785.1"/>
    <property type="molecule type" value="Genomic_DNA"/>
</dbReference>
<sequence length="271" mass="29897">MPDTGFDPDRIDTTTPHPARMYDYYLGGKDNYAVDREAAERVLGHAPFIRPTAQGNRDFHHRAVRAVVERGVRQIIDVGTGIPASPNTHELAQEVAPDTRVVYVDNDPIVATYAGAKLTNTGNTGFVLADLREPEAILDHHVTRELIDFGQPVALMLVAVVHFIQDDEDPGRIVSALTDRLPEGSCLILSHITADFDGGEALKQVSEVYKNSTAQLVMRGHDELMPFFKDFELLEPGLVRPPLWRPEGPVPDEEELYDHRGYAAVGVKGGV</sequence>
<protein>
    <recommendedName>
        <fullName evidence="3">Methyltransferase</fullName>
    </recommendedName>
</protein>
<dbReference type="Proteomes" id="UP000176005">
    <property type="component" value="Unassembled WGS sequence"/>
</dbReference>
<dbReference type="Pfam" id="PF04672">
    <property type="entry name" value="Methyltransf_19"/>
    <property type="match status" value="1"/>
</dbReference>
<dbReference type="SUPFAM" id="SSF53335">
    <property type="entry name" value="S-adenosyl-L-methionine-dependent methyltransferases"/>
    <property type="match status" value="1"/>
</dbReference>
<dbReference type="PATRIC" id="fig|518642.10.peg.1528"/>
<accession>A0A1E7L985</accession>
<dbReference type="PIRSF" id="PIRSF017393">
    <property type="entry name" value="MTase_SAV2177"/>
    <property type="match status" value="1"/>
</dbReference>
<evidence type="ECO:0008006" key="3">
    <source>
        <dbReference type="Google" id="ProtNLM"/>
    </source>
</evidence>
<evidence type="ECO:0000313" key="2">
    <source>
        <dbReference type="Proteomes" id="UP000176005"/>
    </source>
</evidence>
<dbReference type="AlphaFoldDB" id="A0A1E7L985"/>
<keyword evidence="2" id="KW-1185">Reference proteome</keyword>
<organism evidence="1 2">
    <name type="scientific">Streptomyces nanshensis</name>
    <dbReference type="NCBI Taxonomy" id="518642"/>
    <lineage>
        <taxon>Bacteria</taxon>
        <taxon>Bacillati</taxon>
        <taxon>Actinomycetota</taxon>
        <taxon>Actinomycetes</taxon>
        <taxon>Kitasatosporales</taxon>
        <taxon>Streptomycetaceae</taxon>
        <taxon>Streptomyces</taxon>
    </lineage>
</organism>
<name>A0A1E7L985_9ACTN</name>